<keyword evidence="3" id="KW-1185">Reference proteome</keyword>
<protein>
    <submittedName>
        <fullName evidence="2">Uncharacterized protein</fullName>
    </submittedName>
</protein>
<feature type="region of interest" description="Disordered" evidence="1">
    <location>
        <begin position="108"/>
        <end position="139"/>
    </location>
</feature>
<feature type="non-terminal residue" evidence="2">
    <location>
        <position position="1"/>
    </location>
</feature>
<dbReference type="HOGENOM" id="CLU_042937_1_0_1"/>
<name>A0A0C3HGE9_OIDMZ</name>
<accession>A0A0C3HGE9</accession>
<evidence type="ECO:0000313" key="3">
    <source>
        <dbReference type="Proteomes" id="UP000054321"/>
    </source>
</evidence>
<dbReference type="EMBL" id="KN832875">
    <property type="protein sequence ID" value="KIN02185.1"/>
    <property type="molecule type" value="Genomic_DNA"/>
</dbReference>
<dbReference type="InParanoid" id="A0A0C3HGE9"/>
<evidence type="ECO:0000256" key="1">
    <source>
        <dbReference type="SAM" id="MobiDB-lite"/>
    </source>
</evidence>
<organism evidence="2 3">
    <name type="scientific">Oidiodendron maius (strain Zn)</name>
    <dbReference type="NCBI Taxonomy" id="913774"/>
    <lineage>
        <taxon>Eukaryota</taxon>
        <taxon>Fungi</taxon>
        <taxon>Dikarya</taxon>
        <taxon>Ascomycota</taxon>
        <taxon>Pezizomycotina</taxon>
        <taxon>Leotiomycetes</taxon>
        <taxon>Leotiomycetes incertae sedis</taxon>
        <taxon>Myxotrichaceae</taxon>
        <taxon>Oidiodendron</taxon>
    </lineage>
</organism>
<dbReference type="Proteomes" id="UP000054321">
    <property type="component" value="Unassembled WGS sequence"/>
</dbReference>
<evidence type="ECO:0000313" key="2">
    <source>
        <dbReference type="EMBL" id="KIN02185.1"/>
    </source>
</evidence>
<sequence>MAKWVRQFRGPRSSGPHRVACKALYRALLELCPRIPLPTTLPSQGDVNPIKHLIRKGFRRHNYDYSPRLAVKALKVGYNAEELLRAAASGSQPAISQIHNFLHHLHVQRQESKQPPAPQRERPRLSEYPNSPKVLESRPLPVEKLSGRRGIPILAHASGFPFLRFKKPQSSFLSRVLRNKLDQRHNLFERIKELDGVQTKLAAWEDQWDQYVQLQLERECVNKKMWRNREALDWQGGWMREVLGARRDVWRRLEEGYTKAQAMADKMMQIVDSEKKLLEKEKWERSQAKRIERMRKKEEALKGAHIPEKRDLN</sequence>
<proteinExistence type="predicted"/>
<dbReference type="InterPro" id="IPR046896">
    <property type="entry name" value="Cup1-like_N"/>
</dbReference>
<dbReference type="OrthoDB" id="3925971at2759"/>
<reference evidence="3" key="2">
    <citation type="submission" date="2015-01" db="EMBL/GenBank/DDBJ databases">
        <title>Evolutionary Origins and Diversification of the Mycorrhizal Mutualists.</title>
        <authorList>
            <consortium name="DOE Joint Genome Institute"/>
            <consortium name="Mycorrhizal Genomics Consortium"/>
            <person name="Kohler A."/>
            <person name="Kuo A."/>
            <person name="Nagy L.G."/>
            <person name="Floudas D."/>
            <person name="Copeland A."/>
            <person name="Barry K.W."/>
            <person name="Cichocki N."/>
            <person name="Veneault-Fourrey C."/>
            <person name="LaButti K."/>
            <person name="Lindquist E.A."/>
            <person name="Lipzen A."/>
            <person name="Lundell T."/>
            <person name="Morin E."/>
            <person name="Murat C."/>
            <person name="Riley R."/>
            <person name="Ohm R."/>
            <person name="Sun H."/>
            <person name="Tunlid A."/>
            <person name="Henrissat B."/>
            <person name="Grigoriev I.V."/>
            <person name="Hibbett D.S."/>
            <person name="Martin F."/>
        </authorList>
    </citation>
    <scope>NUCLEOTIDE SEQUENCE [LARGE SCALE GENOMIC DNA]</scope>
    <source>
        <strain evidence="3">Zn</strain>
    </source>
</reference>
<gene>
    <name evidence="2" type="ORF">OIDMADRAFT_179468</name>
</gene>
<dbReference type="AlphaFoldDB" id="A0A0C3HGE9"/>
<dbReference type="CDD" id="cd20273">
    <property type="entry name" value="Complex1_LYR_unchar"/>
    <property type="match status" value="1"/>
</dbReference>
<dbReference type="STRING" id="913774.A0A0C3HGE9"/>
<reference evidence="2 3" key="1">
    <citation type="submission" date="2014-04" db="EMBL/GenBank/DDBJ databases">
        <authorList>
            <consortium name="DOE Joint Genome Institute"/>
            <person name="Kuo A."/>
            <person name="Martino E."/>
            <person name="Perotto S."/>
            <person name="Kohler A."/>
            <person name="Nagy L.G."/>
            <person name="Floudas D."/>
            <person name="Copeland A."/>
            <person name="Barry K.W."/>
            <person name="Cichocki N."/>
            <person name="Veneault-Fourrey C."/>
            <person name="LaButti K."/>
            <person name="Lindquist E.A."/>
            <person name="Lipzen A."/>
            <person name="Lundell T."/>
            <person name="Morin E."/>
            <person name="Murat C."/>
            <person name="Sun H."/>
            <person name="Tunlid A."/>
            <person name="Henrissat B."/>
            <person name="Grigoriev I.V."/>
            <person name="Hibbett D.S."/>
            <person name="Martin F."/>
            <person name="Nordberg H.P."/>
            <person name="Cantor M.N."/>
            <person name="Hua S.X."/>
        </authorList>
    </citation>
    <scope>NUCLEOTIDE SEQUENCE [LARGE SCALE GENOMIC DNA]</scope>
    <source>
        <strain evidence="2 3">Zn</strain>
    </source>
</reference>